<dbReference type="SUPFAM" id="SSF49899">
    <property type="entry name" value="Concanavalin A-like lectins/glucanases"/>
    <property type="match status" value="1"/>
</dbReference>
<evidence type="ECO:0000256" key="4">
    <source>
        <dbReference type="ARBA" id="ARBA00022859"/>
    </source>
</evidence>
<proteinExistence type="inferred from homology"/>
<dbReference type="InterPro" id="IPR035806">
    <property type="entry name" value="GH16_GRP_C"/>
</dbReference>
<dbReference type="InterPro" id="IPR043030">
    <property type="entry name" value="BGBP_N_sf"/>
</dbReference>
<dbReference type="OrthoDB" id="4781at2759"/>
<dbReference type="InterPro" id="IPR000757">
    <property type="entry name" value="Beta-glucanase-like"/>
</dbReference>
<protein>
    <submittedName>
        <fullName evidence="6">Gram negative binding protein</fullName>
    </submittedName>
</protein>
<comment type="similarity">
    <text evidence="1">Belongs to the insect beta-1,3-glucan binding protein family.</text>
</comment>
<dbReference type="Proteomes" id="UP000007151">
    <property type="component" value="Unassembled WGS sequence"/>
</dbReference>
<dbReference type="InterPro" id="IPR050546">
    <property type="entry name" value="Glycosyl_Hydrlase_16"/>
</dbReference>
<evidence type="ECO:0000256" key="1">
    <source>
        <dbReference type="ARBA" id="ARBA00008781"/>
    </source>
</evidence>
<accession>A0A212ELV5</accession>
<evidence type="ECO:0000313" key="6">
    <source>
        <dbReference type="EMBL" id="OWR42458.1"/>
    </source>
</evidence>
<organism evidence="6 7">
    <name type="scientific">Danaus plexippus plexippus</name>
    <dbReference type="NCBI Taxonomy" id="278856"/>
    <lineage>
        <taxon>Eukaryota</taxon>
        <taxon>Metazoa</taxon>
        <taxon>Ecdysozoa</taxon>
        <taxon>Arthropoda</taxon>
        <taxon>Hexapoda</taxon>
        <taxon>Insecta</taxon>
        <taxon>Pterygota</taxon>
        <taxon>Neoptera</taxon>
        <taxon>Endopterygota</taxon>
        <taxon>Lepidoptera</taxon>
        <taxon>Glossata</taxon>
        <taxon>Ditrysia</taxon>
        <taxon>Papilionoidea</taxon>
        <taxon>Nymphalidae</taxon>
        <taxon>Danainae</taxon>
        <taxon>Danaini</taxon>
        <taxon>Danaina</taxon>
        <taxon>Danaus</taxon>
        <taxon>Danaus</taxon>
    </lineage>
</organism>
<evidence type="ECO:0000256" key="2">
    <source>
        <dbReference type="ARBA" id="ARBA00022588"/>
    </source>
</evidence>
<gene>
    <name evidence="6" type="ORF">KGM_212941</name>
</gene>
<dbReference type="CDD" id="cd02179">
    <property type="entry name" value="GH16_beta_GRP"/>
    <property type="match status" value="1"/>
</dbReference>
<dbReference type="STRING" id="278856.A0A212ELV5"/>
<reference evidence="6 7" key="1">
    <citation type="journal article" date="2011" name="Cell">
        <title>The monarch butterfly genome yields insights into long-distance migration.</title>
        <authorList>
            <person name="Zhan S."/>
            <person name="Merlin C."/>
            <person name="Boore J.L."/>
            <person name="Reppert S.M."/>
        </authorList>
    </citation>
    <scope>NUCLEOTIDE SEQUENCE [LARGE SCALE GENOMIC DNA]</scope>
    <source>
        <strain evidence="6">F-2</strain>
    </source>
</reference>
<dbReference type="Gene3D" id="2.60.40.2140">
    <property type="entry name" value="Beta-1,3-glucan-recognition protein, N-terminal domain"/>
    <property type="match status" value="1"/>
</dbReference>
<evidence type="ECO:0000313" key="7">
    <source>
        <dbReference type="Proteomes" id="UP000007151"/>
    </source>
</evidence>
<keyword evidence="7" id="KW-1185">Reference proteome</keyword>
<keyword evidence="3" id="KW-0732">Signal</keyword>
<dbReference type="PROSITE" id="PS51762">
    <property type="entry name" value="GH16_2"/>
    <property type="match status" value="1"/>
</dbReference>
<dbReference type="GO" id="GO:0005975">
    <property type="term" value="P:carbohydrate metabolic process"/>
    <property type="evidence" value="ECO:0007669"/>
    <property type="project" value="InterPro"/>
</dbReference>
<dbReference type="InterPro" id="IPR031756">
    <property type="entry name" value="BGBP_N"/>
</dbReference>
<dbReference type="eggNOG" id="ENOG502RY3C">
    <property type="taxonomic scope" value="Eukaryota"/>
</dbReference>
<dbReference type="EMBL" id="AGBW02013978">
    <property type="protein sequence ID" value="OWR42458.1"/>
    <property type="molecule type" value="Genomic_DNA"/>
</dbReference>
<dbReference type="PROSITE" id="PS51969">
    <property type="entry name" value="CBM39"/>
    <property type="match status" value="1"/>
</dbReference>
<dbReference type="KEGG" id="dpl:KGM_212941"/>
<dbReference type="GO" id="GO:0045087">
    <property type="term" value="P:innate immune response"/>
    <property type="evidence" value="ECO:0007669"/>
    <property type="project" value="UniProtKB-KW"/>
</dbReference>
<keyword evidence="2" id="KW-0399">Innate immunity</keyword>
<dbReference type="PANTHER" id="PTHR10963:SF60">
    <property type="entry name" value="GRAM-NEGATIVE BACTERIA-BINDING PROTEIN 1-RELATED"/>
    <property type="match status" value="1"/>
</dbReference>
<dbReference type="PANTHER" id="PTHR10963">
    <property type="entry name" value="GLYCOSYL HYDROLASE-RELATED"/>
    <property type="match status" value="1"/>
</dbReference>
<dbReference type="Pfam" id="PF15886">
    <property type="entry name" value="CBM39"/>
    <property type="match status" value="1"/>
</dbReference>
<dbReference type="AlphaFoldDB" id="A0A212ELV5"/>
<comment type="caution">
    <text evidence="6">The sequence shown here is derived from an EMBL/GenBank/DDBJ whole genome shotgun (WGS) entry which is preliminary data.</text>
</comment>
<dbReference type="Gene3D" id="2.60.120.200">
    <property type="match status" value="1"/>
</dbReference>
<evidence type="ECO:0000256" key="5">
    <source>
        <dbReference type="ARBA" id="ARBA00023180"/>
    </source>
</evidence>
<keyword evidence="4" id="KW-0391">Immunity</keyword>
<evidence type="ECO:0000256" key="3">
    <source>
        <dbReference type="ARBA" id="ARBA00022729"/>
    </source>
</evidence>
<keyword evidence="5" id="KW-0325">Glycoprotein</keyword>
<name>A0A212ELV5_DANPL</name>
<sequence length="469" mass="51937">MPVTGVGRVLAVVLLCAHLSDAQFTVPDVIIQALRPKGLRVYIPDSPNVSLFVFQGNINKKIGENDVGTVSAEITKPTDGKWLYENRNLDLKVGDVINYYVYVVSDKKGYLKDNLSFTVKALESPTSNPAADCRNTPSVVRNGKACAGQVLFEDNFDSLREDLWQIEQYIPDEPDFPFVSYQRPPNAPTVVVEGGYLKIEPKLQQDLPGYSNNSIYMGKLDLLNGCTAVSSKCHVEAWGASIIPPIASGKLTSKTFGFTYGVVEVRAKLPQGDWIYPDILIESLFKKYGVTNYASGVIRIAGALGNQQLSAGTIEMGNKVLYGGPIMDLKCRRSLLSKKNSNKPWGDDFHIYTLRWEPERITLFVDGEEWGRTEPAASGLRGRLGPNCDAPRAAATDLSPFDDYFFLTLGLTTGGVTEFDDDVTSQGIPKPWRNTGRKASLRFWQDMSSWLPTWRQPALLVDYVRVTAL</sequence>
<dbReference type="GO" id="GO:0030246">
    <property type="term" value="F:carbohydrate binding"/>
    <property type="evidence" value="ECO:0007669"/>
    <property type="project" value="InterPro"/>
</dbReference>
<dbReference type="GO" id="GO:0004553">
    <property type="term" value="F:hydrolase activity, hydrolyzing O-glycosyl compounds"/>
    <property type="evidence" value="ECO:0007669"/>
    <property type="project" value="InterPro"/>
</dbReference>
<dbReference type="InterPro" id="IPR013320">
    <property type="entry name" value="ConA-like_dom_sf"/>
</dbReference>